<feature type="transmembrane region" description="Helical" evidence="1">
    <location>
        <begin position="189"/>
        <end position="211"/>
    </location>
</feature>
<organism evidence="2">
    <name type="scientific">Alexandrium andersonii</name>
    <dbReference type="NCBI Taxonomy" id="327968"/>
    <lineage>
        <taxon>Eukaryota</taxon>
        <taxon>Sar</taxon>
        <taxon>Alveolata</taxon>
        <taxon>Dinophyceae</taxon>
        <taxon>Gonyaulacales</taxon>
        <taxon>Pyrocystaceae</taxon>
        <taxon>Alexandrium</taxon>
    </lineage>
</organism>
<keyword evidence="1" id="KW-0472">Membrane</keyword>
<keyword evidence="1" id="KW-1133">Transmembrane helix</keyword>
<dbReference type="EMBL" id="HBGQ01085803">
    <property type="protein sequence ID" value="CAD9518122.1"/>
    <property type="molecule type" value="Transcribed_RNA"/>
</dbReference>
<proteinExistence type="predicted"/>
<name>A0A7S2N3X4_9DINO</name>
<feature type="transmembrane region" description="Helical" evidence="1">
    <location>
        <begin position="262"/>
        <end position="282"/>
    </location>
</feature>
<feature type="transmembrane region" description="Helical" evidence="1">
    <location>
        <begin position="80"/>
        <end position="105"/>
    </location>
</feature>
<evidence type="ECO:0000256" key="1">
    <source>
        <dbReference type="SAM" id="Phobius"/>
    </source>
</evidence>
<accession>A0A7S2N3X4</accession>
<protein>
    <submittedName>
        <fullName evidence="2">Uncharacterized protein</fullName>
    </submittedName>
</protein>
<sequence length="349" mass="38356">MALDMSTLHGQMVPAMALALFWTVIFETMVPSVDRLVRQASWWPSAVPQVKSFMYGFGFPRSPAKDFENGTTDDMASETYAWLMVTCVQHIASCLLILPVLCLGWERSGDAARFAFFVGTLSDVGWDLYDAVKRILTLPAMRRAFPVLLRVSTMACPEAFCLVLVGLHHTLALCLILPMNIYYPHLESYHRVCVALLGAAGVCYLLMLYKFSVNASSHTGLRACKIISVAQFLVLGFTRGLVWFPQAFSVLKHFHSQGDLSFLAAGCVTGLLMSSFNLIMLVDAVKAVAKWLPKTLPSVATIVEESLKVAATELAAGVFAEQANASAHASVRDSVRHRRDAACRARPCR</sequence>
<gene>
    <name evidence="2" type="ORF">AAND1436_LOCUS40886</name>
</gene>
<feature type="transmembrane region" description="Helical" evidence="1">
    <location>
        <begin position="12"/>
        <end position="33"/>
    </location>
</feature>
<feature type="transmembrane region" description="Helical" evidence="1">
    <location>
        <begin position="223"/>
        <end position="242"/>
    </location>
</feature>
<reference evidence="2" key="1">
    <citation type="submission" date="2021-01" db="EMBL/GenBank/DDBJ databases">
        <authorList>
            <person name="Corre E."/>
            <person name="Pelletier E."/>
            <person name="Niang G."/>
            <person name="Scheremetjew M."/>
            <person name="Finn R."/>
            <person name="Kale V."/>
            <person name="Holt S."/>
            <person name="Cochrane G."/>
            <person name="Meng A."/>
            <person name="Brown T."/>
            <person name="Cohen L."/>
        </authorList>
    </citation>
    <scope>NUCLEOTIDE SEQUENCE</scope>
    <source>
        <strain evidence="2">CCMP2222</strain>
    </source>
</reference>
<feature type="transmembrane region" description="Helical" evidence="1">
    <location>
        <begin position="159"/>
        <end position="183"/>
    </location>
</feature>
<dbReference type="AlphaFoldDB" id="A0A7S2N3X4"/>
<keyword evidence="1" id="KW-0812">Transmembrane</keyword>
<evidence type="ECO:0000313" key="2">
    <source>
        <dbReference type="EMBL" id="CAD9518122.1"/>
    </source>
</evidence>